<organism evidence="4 5">
    <name type="scientific">Verruconis gallopava</name>
    <dbReference type="NCBI Taxonomy" id="253628"/>
    <lineage>
        <taxon>Eukaryota</taxon>
        <taxon>Fungi</taxon>
        <taxon>Dikarya</taxon>
        <taxon>Ascomycota</taxon>
        <taxon>Pezizomycotina</taxon>
        <taxon>Dothideomycetes</taxon>
        <taxon>Pleosporomycetidae</taxon>
        <taxon>Venturiales</taxon>
        <taxon>Sympoventuriaceae</taxon>
        <taxon>Verruconis</taxon>
    </lineage>
</organism>
<evidence type="ECO:0000313" key="5">
    <source>
        <dbReference type="Proteomes" id="UP000053259"/>
    </source>
</evidence>
<dbReference type="InterPro" id="IPR051164">
    <property type="entry name" value="NmrA-like_oxidored"/>
</dbReference>
<accession>A0A0D2AFE7</accession>
<dbReference type="Proteomes" id="UP000053259">
    <property type="component" value="Unassembled WGS sequence"/>
</dbReference>
<dbReference type="PANTHER" id="PTHR42748">
    <property type="entry name" value="NITROGEN METABOLITE REPRESSION PROTEIN NMRA FAMILY MEMBER"/>
    <property type="match status" value="1"/>
</dbReference>
<name>A0A0D2AFE7_9PEZI</name>
<proteinExistence type="inferred from homology"/>
<reference evidence="4 5" key="1">
    <citation type="submission" date="2015-01" db="EMBL/GenBank/DDBJ databases">
        <title>The Genome Sequence of Ochroconis gallopava CBS43764.</title>
        <authorList>
            <consortium name="The Broad Institute Genomics Platform"/>
            <person name="Cuomo C."/>
            <person name="de Hoog S."/>
            <person name="Gorbushina A."/>
            <person name="Stielow B."/>
            <person name="Teixiera M."/>
            <person name="Abouelleil A."/>
            <person name="Chapman S.B."/>
            <person name="Priest M."/>
            <person name="Young S.K."/>
            <person name="Wortman J."/>
            <person name="Nusbaum C."/>
            <person name="Birren B."/>
        </authorList>
    </citation>
    <scope>NUCLEOTIDE SEQUENCE [LARGE SCALE GENOMIC DNA]</scope>
    <source>
        <strain evidence="4 5">CBS 43764</strain>
    </source>
</reference>
<evidence type="ECO:0000259" key="3">
    <source>
        <dbReference type="Pfam" id="PF05368"/>
    </source>
</evidence>
<dbReference type="PANTHER" id="PTHR42748:SF11">
    <property type="entry name" value="NMRA-LIKE DOMAIN-CONTAINING PROTEIN"/>
    <property type="match status" value="1"/>
</dbReference>
<feature type="domain" description="NmrA-like" evidence="3">
    <location>
        <begin position="3"/>
        <end position="303"/>
    </location>
</feature>
<keyword evidence="2" id="KW-0521">NADP</keyword>
<dbReference type="AlphaFoldDB" id="A0A0D2AFE7"/>
<evidence type="ECO:0000256" key="1">
    <source>
        <dbReference type="ARBA" id="ARBA00006328"/>
    </source>
</evidence>
<dbReference type="GO" id="GO:0005634">
    <property type="term" value="C:nucleus"/>
    <property type="evidence" value="ECO:0007669"/>
    <property type="project" value="TreeGrafter"/>
</dbReference>
<dbReference type="OrthoDB" id="300709at2759"/>
<dbReference type="Pfam" id="PF05368">
    <property type="entry name" value="NmrA"/>
    <property type="match status" value="1"/>
</dbReference>
<gene>
    <name evidence="4" type="ORF">PV09_03749</name>
</gene>
<dbReference type="InterPro" id="IPR008030">
    <property type="entry name" value="NmrA-like"/>
</dbReference>
<dbReference type="CDD" id="cd05251">
    <property type="entry name" value="NmrA_like_SDR_a"/>
    <property type="match status" value="1"/>
</dbReference>
<dbReference type="Gene3D" id="3.40.50.720">
    <property type="entry name" value="NAD(P)-binding Rossmann-like Domain"/>
    <property type="match status" value="1"/>
</dbReference>
<dbReference type="Gene3D" id="3.90.25.10">
    <property type="entry name" value="UDP-galactose 4-epimerase, domain 1"/>
    <property type="match status" value="1"/>
</dbReference>
<sequence>MSKKLLVVFGATGQQGGSVVDQVLQDPALSREFSIRGLTRDPSSPSSQALAKRGVEVVKCDTSSDTDLRAALNGAHTVFSMTTSIYTRTGGKEEEELGNHIADLAVECGAQYLIWSSMVSPKKISGGKYPNVDLFESKYNTEQYIRTLPIKSSFFVPGSFMQNLTGRQKPRPLGDGTYGLFNILNPDAKTAFIDVAADTGKWIAAMLADPDKYAGKSIACAQGLYTQTEIAEILSAATGKSVKHVKIPVEQFASHLPEGSRTMITEMMQYCGEFGYYGATQEEDVRWGAEQARGKLTSLAEYLEREPLKLDE</sequence>
<dbReference type="STRING" id="253628.A0A0D2AFE7"/>
<dbReference type="VEuPathDB" id="FungiDB:PV09_03749"/>
<evidence type="ECO:0000256" key="2">
    <source>
        <dbReference type="ARBA" id="ARBA00022857"/>
    </source>
</evidence>
<dbReference type="GeneID" id="27311722"/>
<protein>
    <recommendedName>
        <fullName evidence="3">NmrA-like domain-containing protein</fullName>
    </recommendedName>
</protein>
<evidence type="ECO:0000313" key="4">
    <source>
        <dbReference type="EMBL" id="KIW05205.1"/>
    </source>
</evidence>
<keyword evidence="5" id="KW-1185">Reference proteome</keyword>
<dbReference type="InParanoid" id="A0A0D2AFE7"/>
<dbReference type="RefSeq" id="XP_016215074.1">
    <property type="nucleotide sequence ID" value="XM_016356985.1"/>
</dbReference>
<dbReference type="HOGENOM" id="CLU_007383_8_1_1"/>
<dbReference type="EMBL" id="KN847538">
    <property type="protein sequence ID" value="KIW05205.1"/>
    <property type="molecule type" value="Genomic_DNA"/>
</dbReference>
<dbReference type="InterPro" id="IPR036291">
    <property type="entry name" value="NAD(P)-bd_dom_sf"/>
</dbReference>
<dbReference type="SUPFAM" id="SSF51735">
    <property type="entry name" value="NAD(P)-binding Rossmann-fold domains"/>
    <property type="match status" value="1"/>
</dbReference>
<comment type="similarity">
    <text evidence="1">Belongs to the NmrA-type oxidoreductase family.</text>
</comment>